<dbReference type="PROSITE" id="PS01124">
    <property type="entry name" value="HTH_ARAC_FAMILY_2"/>
    <property type="match status" value="1"/>
</dbReference>
<dbReference type="Gene3D" id="3.40.50.2300">
    <property type="match status" value="1"/>
</dbReference>
<evidence type="ECO:0000256" key="1">
    <source>
        <dbReference type="ARBA" id="ARBA00004496"/>
    </source>
</evidence>
<dbReference type="CDD" id="cd17536">
    <property type="entry name" value="REC_YesN-like"/>
    <property type="match status" value="1"/>
</dbReference>
<dbReference type="GO" id="GO:0003700">
    <property type="term" value="F:DNA-binding transcription factor activity"/>
    <property type="evidence" value="ECO:0007669"/>
    <property type="project" value="InterPro"/>
</dbReference>
<feature type="domain" description="Response regulatory" evidence="10">
    <location>
        <begin position="3"/>
        <end position="120"/>
    </location>
</feature>
<dbReference type="RefSeq" id="WP_115991515.1">
    <property type="nucleotide sequence ID" value="NZ_QRDY01000002.1"/>
</dbReference>
<dbReference type="EMBL" id="QRDY01000002">
    <property type="protein sequence ID" value="RED64746.1"/>
    <property type="molecule type" value="Genomic_DNA"/>
</dbReference>
<evidence type="ECO:0000313" key="12">
    <source>
        <dbReference type="Proteomes" id="UP000256869"/>
    </source>
</evidence>
<proteinExistence type="predicted"/>
<dbReference type="OrthoDB" id="1699at2"/>
<dbReference type="InterPro" id="IPR051552">
    <property type="entry name" value="HptR"/>
</dbReference>
<dbReference type="InterPro" id="IPR011006">
    <property type="entry name" value="CheY-like_superfamily"/>
</dbReference>
<reference evidence="11 12" key="1">
    <citation type="submission" date="2018-07" db="EMBL/GenBank/DDBJ databases">
        <title>Genomic Encyclopedia of Type Strains, Phase III (KMG-III): the genomes of soil and plant-associated and newly described type strains.</title>
        <authorList>
            <person name="Whitman W."/>
        </authorList>
    </citation>
    <scope>NUCLEOTIDE SEQUENCE [LARGE SCALE GENOMIC DNA]</scope>
    <source>
        <strain evidence="11 12">CECT 8236</strain>
    </source>
</reference>
<dbReference type="InterPro" id="IPR001789">
    <property type="entry name" value="Sig_transdc_resp-reg_receiver"/>
</dbReference>
<dbReference type="InterPro" id="IPR020449">
    <property type="entry name" value="Tscrpt_reg_AraC-type_HTH"/>
</dbReference>
<dbReference type="SUPFAM" id="SSF46689">
    <property type="entry name" value="Homeodomain-like"/>
    <property type="match status" value="2"/>
</dbReference>
<dbReference type="Proteomes" id="UP000256869">
    <property type="component" value="Unassembled WGS sequence"/>
</dbReference>
<keyword evidence="5" id="KW-0805">Transcription regulation</keyword>
<dbReference type="Pfam" id="PF00072">
    <property type="entry name" value="Response_reg"/>
    <property type="match status" value="1"/>
</dbReference>
<evidence type="ECO:0000313" key="11">
    <source>
        <dbReference type="EMBL" id="RED64746.1"/>
    </source>
</evidence>
<keyword evidence="12" id="KW-1185">Reference proteome</keyword>
<sequence>MLKAVVFDDEYIVIEALRTLIDWTGLGIELVGTAGDGITALEVYRQERPDIVLTDIRMPGMDGLQLIQEILRDADDTCCIVFSGFNEFEYVKQAIQLGVTDYLEKPITDASVERSLRKAVGQIVSRRETMDIRRKWEESQRELLDKARLDDQALDVGHAPKSSAVERARTYIVQHVNRDLSLQEVADHVGMNAAYLSVLFKEETGETYIKFLTRYRMELAKMLLRKGLKVNEVSERIGYHTYRHFSEVFKKCTGTTPGQYRETI</sequence>
<evidence type="ECO:0000259" key="9">
    <source>
        <dbReference type="PROSITE" id="PS01124"/>
    </source>
</evidence>
<name>A0A3D9IUF3_9BACL</name>
<evidence type="ECO:0000256" key="3">
    <source>
        <dbReference type="ARBA" id="ARBA00022553"/>
    </source>
</evidence>
<evidence type="ECO:0000256" key="2">
    <source>
        <dbReference type="ARBA" id="ARBA00022490"/>
    </source>
</evidence>
<feature type="domain" description="HTH araC/xylS-type" evidence="9">
    <location>
        <begin position="166"/>
        <end position="263"/>
    </location>
</feature>
<accession>A0A3D9IUF3</accession>
<dbReference type="PROSITE" id="PS50110">
    <property type="entry name" value="RESPONSE_REGULATORY"/>
    <property type="match status" value="1"/>
</dbReference>
<dbReference type="GO" id="GO:0005737">
    <property type="term" value="C:cytoplasm"/>
    <property type="evidence" value="ECO:0007669"/>
    <property type="project" value="UniProtKB-SubCell"/>
</dbReference>
<keyword evidence="6" id="KW-0238">DNA-binding</keyword>
<dbReference type="SUPFAM" id="SSF52172">
    <property type="entry name" value="CheY-like"/>
    <property type="match status" value="1"/>
</dbReference>
<dbReference type="PANTHER" id="PTHR42713:SF3">
    <property type="entry name" value="TRANSCRIPTIONAL REGULATORY PROTEIN HPTR"/>
    <property type="match status" value="1"/>
</dbReference>
<keyword evidence="2" id="KW-0963">Cytoplasm</keyword>
<dbReference type="PANTHER" id="PTHR42713">
    <property type="entry name" value="HISTIDINE KINASE-RELATED"/>
    <property type="match status" value="1"/>
</dbReference>
<dbReference type="SMART" id="SM00448">
    <property type="entry name" value="REC"/>
    <property type="match status" value="1"/>
</dbReference>
<evidence type="ECO:0000256" key="4">
    <source>
        <dbReference type="ARBA" id="ARBA00023012"/>
    </source>
</evidence>
<keyword evidence="4" id="KW-0902">Two-component regulatory system</keyword>
<feature type="modified residue" description="4-aspartylphosphate" evidence="8">
    <location>
        <position position="55"/>
    </location>
</feature>
<keyword evidence="3 8" id="KW-0597">Phosphoprotein</keyword>
<dbReference type="InterPro" id="IPR018060">
    <property type="entry name" value="HTH_AraC"/>
</dbReference>
<dbReference type="GO" id="GO:0043565">
    <property type="term" value="F:sequence-specific DNA binding"/>
    <property type="evidence" value="ECO:0007669"/>
    <property type="project" value="InterPro"/>
</dbReference>
<dbReference type="GO" id="GO:0000160">
    <property type="term" value="P:phosphorelay signal transduction system"/>
    <property type="evidence" value="ECO:0007669"/>
    <property type="project" value="UniProtKB-KW"/>
</dbReference>
<evidence type="ECO:0000256" key="5">
    <source>
        <dbReference type="ARBA" id="ARBA00023015"/>
    </source>
</evidence>
<dbReference type="PRINTS" id="PR00032">
    <property type="entry name" value="HTHARAC"/>
</dbReference>
<dbReference type="Pfam" id="PF12833">
    <property type="entry name" value="HTH_18"/>
    <property type="match status" value="1"/>
</dbReference>
<evidence type="ECO:0000259" key="10">
    <source>
        <dbReference type="PROSITE" id="PS50110"/>
    </source>
</evidence>
<dbReference type="AlphaFoldDB" id="A0A3D9IUF3"/>
<organism evidence="11 12">
    <name type="scientific">Cohnella lupini</name>
    <dbReference type="NCBI Taxonomy" id="1294267"/>
    <lineage>
        <taxon>Bacteria</taxon>
        <taxon>Bacillati</taxon>
        <taxon>Bacillota</taxon>
        <taxon>Bacilli</taxon>
        <taxon>Bacillales</taxon>
        <taxon>Paenibacillaceae</taxon>
        <taxon>Cohnella</taxon>
    </lineage>
</organism>
<dbReference type="PROSITE" id="PS00041">
    <property type="entry name" value="HTH_ARAC_FAMILY_1"/>
    <property type="match status" value="1"/>
</dbReference>
<evidence type="ECO:0000256" key="7">
    <source>
        <dbReference type="ARBA" id="ARBA00023163"/>
    </source>
</evidence>
<gene>
    <name evidence="11" type="ORF">DFP95_102167</name>
</gene>
<dbReference type="InterPro" id="IPR009057">
    <property type="entry name" value="Homeodomain-like_sf"/>
</dbReference>
<keyword evidence="7" id="KW-0804">Transcription</keyword>
<dbReference type="InterPro" id="IPR018062">
    <property type="entry name" value="HTH_AraC-typ_CS"/>
</dbReference>
<dbReference type="SMART" id="SM00342">
    <property type="entry name" value="HTH_ARAC"/>
    <property type="match status" value="1"/>
</dbReference>
<evidence type="ECO:0000256" key="8">
    <source>
        <dbReference type="PROSITE-ProRule" id="PRU00169"/>
    </source>
</evidence>
<dbReference type="Gene3D" id="1.10.10.60">
    <property type="entry name" value="Homeodomain-like"/>
    <property type="match status" value="2"/>
</dbReference>
<evidence type="ECO:0000256" key="6">
    <source>
        <dbReference type="ARBA" id="ARBA00023125"/>
    </source>
</evidence>
<comment type="caution">
    <text evidence="11">The sequence shown here is derived from an EMBL/GenBank/DDBJ whole genome shotgun (WGS) entry which is preliminary data.</text>
</comment>
<comment type="subcellular location">
    <subcellularLocation>
        <location evidence="1">Cytoplasm</location>
    </subcellularLocation>
</comment>
<protein>
    <submittedName>
        <fullName evidence="11">Helix-turn-helix protein</fullName>
    </submittedName>
</protein>